<organism evidence="1 2">
    <name type="scientific">Taibaiella chishuiensis</name>
    <dbReference type="NCBI Taxonomy" id="1434707"/>
    <lineage>
        <taxon>Bacteria</taxon>
        <taxon>Pseudomonadati</taxon>
        <taxon>Bacteroidota</taxon>
        <taxon>Chitinophagia</taxon>
        <taxon>Chitinophagales</taxon>
        <taxon>Chitinophagaceae</taxon>
        <taxon>Taibaiella</taxon>
    </lineage>
</organism>
<proteinExistence type="predicted"/>
<accession>A0A2P8CST0</accession>
<evidence type="ECO:0000313" key="1">
    <source>
        <dbReference type="EMBL" id="PSK88035.1"/>
    </source>
</evidence>
<name>A0A2P8CST0_9BACT</name>
<sequence length="223" mass="25688">MRYFLFVSILVYGLAACSPRSYRDLQKQEHQVVNARELKPVFEKTLYRGVIDGKKWIKKYHFSGLLYIRNFPDSTTRVVFQSEMGATFFDFGWDANDSFTVFRVLPQMDKKPLIRLLRKDFELLLVKGAVQGNSEASYKEPASGAWYTRFPLVKGYAMYVSPGPRAAFHDLQRIENADDKRKVITMQLSPATGADMMPAHIYIRHLRAGFSIDLKKINQDASE</sequence>
<dbReference type="Proteomes" id="UP000240572">
    <property type="component" value="Unassembled WGS sequence"/>
</dbReference>
<evidence type="ECO:0000313" key="2">
    <source>
        <dbReference type="Proteomes" id="UP000240572"/>
    </source>
</evidence>
<dbReference type="PROSITE" id="PS51257">
    <property type="entry name" value="PROKAR_LIPOPROTEIN"/>
    <property type="match status" value="1"/>
</dbReference>
<gene>
    <name evidence="1" type="ORF">B0I18_11666</name>
</gene>
<dbReference type="EMBL" id="PYGD01000016">
    <property type="protein sequence ID" value="PSK88035.1"/>
    <property type="molecule type" value="Genomic_DNA"/>
</dbReference>
<comment type="caution">
    <text evidence="1">The sequence shown here is derived from an EMBL/GenBank/DDBJ whole genome shotgun (WGS) entry which is preliminary data.</text>
</comment>
<evidence type="ECO:0008006" key="3">
    <source>
        <dbReference type="Google" id="ProtNLM"/>
    </source>
</evidence>
<keyword evidence="2" id="KW-1185">Reference proteome</keyword>
<dbReference type="RefSeq" id="WP_106525405.1">
    <property type="nucleotide sequence ID" value="NZ_PYGD01000016.1"/>
</dbReference>
<dbReference type="AlphaFoldDB" id="A0A2P8CST0"/>
<dbReference type="OrthoDB" id="1043955at2"/>
<reference evidence="1 2" key="1">
    <citation type="submission" date="2018-03" db="EMBL/GenBank/DDBJ databases">
        <title>Genomic Encyclopedia of Type Strains, Phase III (KMG-III): the genomes of soil and plant-associated and newly described type strains.</title>
        <authorList>
            <person name="Whitman W."/>
        </authorList>
    </citation>
    <scope>NUCLEOTIDE SEQUENCE [LARGE SCALE GENOMIC DNA]</scope>
    <source>
        <strain evidence="1 2">CGMCC 1.12700</strain>
    </source>
</reference>
<protein>
    <recommendedName>
        <fullName evidence="3">Lipoprotein</fullName>
    </recommendedName>
</protein>